<evidence type="ECO:0000256" key="1">
    <source>
        <dbReference type="ARBA" id="ARBA00022612"/>
    </source>
</evidence>
<feature type="domain" description="Prohead serine protease" evidence="4">
    <location>
        <begin position="16"/>
        <end position="151"/>
    </location>
</feature>
<dbReference type="Pfam" id="PF04586">
    <property type="entry name" value="Peptidase_S78"/>
    <property type="match status" value="1"/>
</dbReference>
<proteinExistence type="predicted"/>
<gene>
    <name evidence="5" type="ORF">IBL26_11810</name>
</gene>
<dbReference type="NCBIfam" id="TIGR01543">
    <property type="entry name" value="proheadase_HK97"/>
    <property type="match status" value="1"/>
</dbReference>
<sequence>MLEKSAGVETRFAPEETGTISGYAAVWGKRDLYGDVVQRGAFAKSLTAHQTSGTRPLMLWAHDPARPVGVWSEIREDATGLHVTGTLVMDSTAGRDAHAMLKAQAIDGLSIGFKTVRAAPAPGGRIVHEMELIEISLVSRPAQAAARVASVRSAPFHPEAAGLAAFIRQCAGKLRNK</sequence>
<dbReference type="InterPro" id="IPR054613">
    <property type="entry name" value="Peptidase_S78_dom"/>
</dbReference>
<protein>
    <submittedName>
        <fullName evidence="5">HK97 family phage prohead protease</fullName>
    </submittedName>
</protein>
<dbReference type="SUPFAM" id="SSF50789">
    <property type="entry name" value="Herpes virus serine proteinase, assemblin"/>
    <property type="match status" value="1"/>
</dbReference>
<dbReference type="EMBL" id="JACTVA010000018">
    <property type="protein sequence ID" value="MBC9207521.1"/>
    <property type="molecule type" value="Genomic_DNA"/>
</dbReference>
<evidence type="ECO:0000259" key="4">
    <source>
        <dbReference type="Pfam" id="PF04586"/>
    </source>
</evidence>
<dbReference type="RefSeq" id="WP_187784683.1">
    <property type="nucleotide sequence ID" value="NZ_JACTVA010000018.1"/>
</dbReference>
<organism evidence="5 6">
    <name type="scientific">Teichococcus aerophilus</name>
    <dbReference type="NCBI Taxonomy" id="1224513"/>
    <lineage>
        <taxon>Bacteria</taxon>
        <taxon>Pseudomonadati</taxon>
        <taxon>Pseudomonadota</taxon>
        <taxon>Alphaproteobacteria</taxon>
        <taxon>Acetobacterales</taxon>
        <taxon>Roseomonadaceae</taxon>
        <taxon>Roseomonas</taxon>
    </lineage>
</organism>
<comment type="caution">
    <text evidence="5">The sequence shown here is derived from an EMBL/GenBank/DDBJ whole genome shotgun (WGS) entry which is preliminary data.</text>
</comment>
<keyword evidence="2 5" id="KW-0645">Protease</keyword>
<name>A0ABR7RML1_9PROT</name>
<evidence type="ECO:0000256" key="2">
    <source>
        <dbReference type="ARBA" id="ARBA00022670"/>
    </source>
</evidence>
<evidence type="ECO:0000313" key="6">
    <source>
        <dbReference type="Proteomes" id="UP000626026"/>
    </source>
</evidence>
<evidence type="ECO:0000256" key="3">
    <source>
        <dbReference type="ARBA" id="ARBA00022801"/>
    </source>
</evidence>
<keyword evidence="6" id="KW-1185">Reference proteome</keyword>
<keyword evidence="1" id="KW-1188">Viral release from host cell</keyword>
<dbReference type="Proteomes" id="UP000626026">
    <property type="component" value="Unassembled WGS sequence"/>
</dbReference>
<keyword evidence="3" id="KW-0378">Hydrolase</keyword>
<accession>A0ABR7RML1</accession>
<dbReference type="InterPro" id="IPR006433">
    <property type="entry name" value="Prohead_protease"/>
</dbReference>
<dbReference type="GO" id="GO:0006508">
    <property type="term" value="P:proteolysis"/>
    <property type="evidence" value="ECO:0007669"/>
    <property type="project" value="UniProtKB-KW"/>
</dbReference>
<dbReference type="GO" id="GO:0008233">
    <property type="term" value="F:peptidase activity"/>
    <property type="evidence" value="ECO:0007669"/>
    <property type="project" value="UniProtKB-KW"/>
</dbReference>
<evidence type="ECO:0000313" key="5">
    <source>
        <dbReference type="EMBL" id="MBC9207521.1"/>
    </source>
</evidence>
<reference evidence="5 6" key="1">
    <citation type="journal article" date="2013" name="Int. J. Syst. Evol. Microbiol.">
        <title>Roseomonas aerophila sp. nov., isolated from air.</title>
        <authorList>
            <person name="Kim S.J."/>
            <person name="Weon H.Y."/>
            <person name="Ahn J.H."/>
            <person name="Hong S.B."/>
            <person name="Seok S.J."/>
            <person name="Whang K.S."/>
            <person name="Kwon S.W."/>
        </authorList>
    </citation>
    <scope>NUCLEOTIDE SEQUENCE [LARGE SCALE GENOMIC DNA]</scope>
    <source>
        <strain evidence="5 6">NBRC 108923</strain>
    </source>
</reference>